<keyword evidence="2" id="KW-1185">Reference proteome</keyword>
<evidence type="ECO:0000313" key="2">
    <source>
        <dbReference type="Proteomes" id="UP000056968"/>
    </source>
</evidence>
<sequence length="65" mass="7138">MEVARRSTMGDALLRCLVLRLAFPGGDPRESERSARTSEFNEALRPACNHFSVANAEAIGSELFI</sequence>
<proteinExistence type="predicted"/>
<accession>A0A0S3EZ61</accession>
<name>A0A0S3EZ61_9SPHN</name>
<protein>
    <submittedName>
        <fullName evidence="1">Uncharacterized protein</fullName>
    </submittedName>
</protein>
<reference evidence="1 2" key="1">
    <citation type="submission" date="2015-11" db="EMBL/GenBank/DDBJ databases">
        <title>A Two-component Flavoprotein Monooxygenase System MeaXY Responsible for para-Hydroxylation of 2-Methyl-6-ethylaniline and 2,6-Diethylaniline in Sphingobium baderi DE-13.</title>
        <authorList>
            <person name="Cheng M."/>
            <person name="Meng Q."/>
            <person name="Yang Y."/>
            <person name="Chu C."/>
            <person name="Yan X."/>
            <person name="He J."/>
            <person name="Li S."/>
        </authorList>
    </citation>
    <scope>NUCLEOTIDE SEQUENCE [LARGE SCALE GENOMIC DNA]</scope>
    <source>
        <strain evidence="1 2">DE-13</strain>
    </source>
</reference>
<dbReference type="Proteomes" id="UP000056968">
    <property type="component" value="Chromosome"/>
</dbReference>
<dbReference type="AlphaFoldDB" id="A0A0S3EZ61"/>
<dbReference type="KEGG" id="sbd:ATN00_10480"/>
<dbReference type="EMBL" id="CP013264">
    <property type="protein sequence ID" value="ALR20662.1"/>
    <property type="molecule type" value="Genomic_DNA"/>
</dbReference>
<gene>
    <name evidence="1" type="ORF">ATN00_10480</name>
</gene>
<evidence type="ECO:0000313" key="1">
    <source>
        <dbReference type="EMBL" id="ALR20662.1"/>
    </source>
</evidence>
<organism evidence="1 2">
    <name type="scientific">Sphingobium baderi</name>
    <dbReference type="NCBI Taxonomy" id="1332080"/>
    <lineage>
        <taxon>Bacteria</taxon>
        <taxon>Pseudomonadati</taxon>
        <taxon>Pseudomonadota</taxon>
        <taxon>Alphaproteobacteria</taxon>
        <taxon>Sphingomonadales</taxon>
        <taxon>Sphingomonadaceae</taxon>
        <taxon>Sphingobium</taxon>
    </lineage>
</organism>